<evidence type="ECO:0000256" key="4">
    <source>
        <dbReference type="ARBA" id="ARBA00023136"/>
    </source>
</evidence>
<comment type="subcellular location">
    <subcellularLocation>
        <location evidence="1">Membrane</location>
        <topology evidence="1">Multi-pass membrane protein</topology>
    </subcellularLocation>
</comment>
<evidence type="ECO:0000313" key="8">
    <source>
        <dbReference type="Proteomes" id="UP000029067"/>
    </source>
</evidence>
<feature type="transmembrane region" description="Helical" evidence="5">
    <location>
        <begin position="298"/>
        <end position="320"/>
    </location>
</feature>
<dbReference type="GO" id="GO:0016020">
    <property type="term" value="C:membrane"/>
    <property type="evidence" value="ECO:0007669"/>
    <property type="project" value="UniProtKB-SubCell"/>
</dbReference>
<dbReference type="PANTHER" id="PTHR43027:SF1">
    <property type="entry name" value="DOXORUBICIN RESISTANCE ABC TRANSPORTER PERMEASE PROTEIN DRRC-RELATED"/>
    <property type="match status" value="1"/>
</dbReference>
<feature type="transmembrane region" description="Helical" evidence="5">
    <location>
        <begin position="217"/>
        <end position="242"/>
    </location>
</feature>
<gene>
    <name evidence="7" type="ORF">BCUN_0125</name>
</gene>
<keyword evidence="3 5" id="KW-1133">Transmembrane helix</keyword>
<dbReference type="OrthoDB" id="3240057at2"/>
<sequence length="419" mass="45537">MWTTFLNSLKVSLREKSAVFWLFCFPIILSTMFMGMFGNISQSYDLLTMKFAVVADDDYCKADAARAMLAAMQRTPLETCDTATSDDVDTGSDGLKDLLELTAVDSVAEATDLVNRDTEVRGYLEADGDGMLRMTVSRNTVSMANSPNTEPGLSVSLSVLDSALGVANRQGIVVTQLLERDGRLVQDPAFLASLQENPQVTREVTLTNFRPEETARYYYALLAMAALMAMTFAVTSVCTAQANLSALGMRRSMAPLAKWRQIAGGFLASWLCTFLALLVALAYILFVCKVSVGGRYAASVLAIAVASFTATALGTFLGALPKLGMNTKVSLTTTLSCGLSLFSGLYGSQAMLLSDTIQRDLPWLAAINPTQQVTNLFYDILYYDSYAPFLRTVGILLAMAAIALAGATFFLRRQRYEHL</sequence>
<protein>
    <submittedName>
        <fullName evidence="7">Multidrug ABC transporter permease</fullName>
    </submittedName>
</protein>
<keyword evidence="8" id="KW-1185">Reference proteome</keyword>
<dbReference type="PANTHER" id="PTHR43027">
    <property type="entry name" value="DOXORUBICIN RESISTANCE ABC TRANSPORTER PERMEASE PROTEIN DRRC-RELATED"/>
    <property type="match status" value="1"/>
</dbReference>
<dbReference type="eggNOG" id="COG0842">
    <property type="taxonomic scope" value="Bacteria"/>
</dbReference>
<evidence type="ECO:0000256" key="5">
    <source>
        <dbReference type="SAM" id="Phobius"/>
    </source>
</evidence>
<dbReference type="GO" id="GO:0140359">
    <property type="term" value="F:ABC-type transporter activity"/>
    <property type="evidence" value="ECO:0007669"/>
    <property type="project" value="InterPro"/>
</dbReference>
<evidence type="ECO:0000256" key="1">
    <source>
        <dbReference type="ARBA" id="ARBA00004141"/>
    </source>
</evidence>
<dbReference type="RefSeq" id="WP_033516908.1">
    <property type="nucleotide sequence ID" value="NZ_JGYV01000001.1"/>
</dbReference>
<dbReference type="AlphaFoldDB" id="A0A087B3N0"/>
<proteinExistence type="predicted"/>
<feature type="domain" description="ABC-2 type transporter transmembrane" evidence="6">
    <location>
        <begin position="16"/>
        <end position="407"/>
    </location>
</feature>
<accession>A0A087B3N0</accession>
<evidence type="ECO:0000313" key="7">
    <source>
        <dbReference type="EMBL" id="KFI65630.1"/>
    </source>
</evidence>
<dbReference type="InterPro" id="IPR052902">
    <property type="entry name" value="ABC-2_transporter"/>
</dbReference>
<keyword evidence="4 5" id="KW-0472">Membrane</keyword>
<feature type="transmembrane region" description="Helical" evidence="5">
    <location>
        <begin position="20"/>
        <end position="40"/>
    </location>
</feature>
<organism evidence="7 8">
    <name type="scientific">Bifidobacterium cuniculi</name>
    <dbReference type="NCBI Taxonomy" id="1688"/>
    <lineage>
        <taxon>Bacteria</taxon>
        <taxon>Bacillati</taxon>
        <taxon>Actinomycetota</taxon>
        <taxon>Actinomycetes</taxon>
        <taxon>Bifidobacteriales</taxon>
        <taxon>Bifidobacteriaceae</taxon>
        <taxon>Bifidobacterium</taxon>
    </lineage>
</organism>
<keyword evidence="2 5" id="KW-0812">Transmembrane</keyword>
<evidence type="ECO:0000256" key="3">
    <source>
        <dbReference type="ARBA" id="ARBA00022989"/>
    </source>
</evidence>
<name>A0A087B3N0_9BIFI</name>
<reference evidence="7 8" key="1">
    <citation type="submission" date="2014-03" db="EMBL/GenBank/DDBJ databases">
        <title>Genomics of Bifidobacteria.</title>
        <authorList>
            <person name="Ventura M."/>
            <person name="Milani C."/>
            <person name="Lugli G.A."/>
        </authorList>
    </citation>
    <scope>NUCLEOTIDE SEQUENCE [LARGE SCALE GENOMIC DNA]</scope>
    <source>
        <strain evidence="7 8">LMG 10738</strain>
    </source>
</reference>
<dbReference type="Pfam" id="PF12698">
    <property type="entry name" value="ABC2_membrane_3"/>
    <property type="match status" value="1"/>
</dbReference>
<evidence type="ECO:0000259" key="6">
    <source>
        <dbReference type="Pfam" id="PF12698"/>
    </source>
</evidence>
<evidence type="ECO:0000256" key="2">
    <source>
        <dbReference type="ARBA" id="ARBA00022692"/>
    </source>
</evidence>
<feature type="transmembrane region" description="Helical" evidence="5">
    <location>
        <begin position="262"/>
        <end position="286"/>
    </location>
</feature>
<feature type="transmembrane region" description="Helical" evidence="5">
    <location>
        <begin position="389"/>
        <end position="411"/>
    </location>
</feature>
<dbReference type="Proteomes" id="UP000029067">
    <property type="component" value="Unassembled WGS sequence"/>
</dbReference>
<dbReference type="InterPro" id="IPR013525">
    <property type="entry name" value="ABC2_TM"/>
</dbReference>
<comment type="caution">
    <text evidence="7">The sequence shown here is derived from an EMBL/GenBank/DDBJ whole genome shotgun (WGS) entry which is preliminary data.</text>
</comment>
<dbReference type="STRING" id="1688.BCUN_0125"/>
<dbReference type="EMBL" id="JGYV01000001">
    <property type="protein sequence ID" value="KFI65630.1"/>
    <property type="molecule type" value="Genomic_DNA"/>
</dbReference>